<evidence type="ECO:0000313" key="3">
    <source>
        <dbReference type="Proteomes" id="UP000704712"/>
    </source>
</evidence>
<proteinExistence type="predicted"/>
<dbReference type="EMBL" id="JAACNO010002989">
    <property type="protein sequence ID" value="KAF4129121.1"/>
    <property type="molecule type" value="Genomic_DNA"/>
</dbReference>
<name>A0A8S9TL76_PHYIN</name>
<organism evidence="1 3">
    <name type="scientific">Phytophthora infestans</name>
    <name type="common">Potato late blight agent</name>
    <name type="synonym">Botrytis infestans</name>
    <dbReference type="NCBI Taxonomy" id="4787"/>
    <lineage>
        <taxon>Eukaryota</taxon>
        <taxon>Sar</taxon>
        <taxon>Stramenopiles</taxon>
        <taxon>Oomycota</taxon>
        <taxon>Peronosporomycetes</taxon>
        <taxon>Peronosporales</taxon>
        <taxon>Peronosporaceae</taxon>
        <taxon>Phytophthora</taxon>
    </lineage>
</organism>
<accession>A0A8S9TL76</accession>
<protein>
    <submittedName>
        <fullName evidence="1">Uncharacterized protein</fullName>
    </submittedName>
</protein>
<dbReference type="EMBL" id="JAACNO010002334">
    <property type="protein sequence ID" value="KAF4134136.1"/>
    <property type="molecule type" value="Genomic_DNA"/>
</dbReference>
<evidence type="ECO:0000313" key="1">
    <source>
        <dbReference type="EMBL" id="KAF4129121.1"/>
    </source>
</evidence>
<sequence length="224" mass="25965">MWQRDVSKIGVSTNAQYDADMNALTNTVSDHAVQLVKHQYDFALLPTTKYRYYSMGPYIMMQYTAATEEGIQEEYMMNPQVLTCSGIFRVTRLLPCRHIIYYRKATGSCALVPESILHPRWVFKNYKKLKKEKCEPVGLPYEDRKMPLELGGRAKPQNEKFNELLHSETVSEHTNIFPATLRDSLHQDTDLQQLEEKEVVCVDPNEHAEFQRVEERDIESQSAA</sequence>
<dbReference type="Proteomes" id="UP000704712">
    <property type="component" value="Unassembled WGS sequence"/>
</dbReference>
<comment type="caution">
    <text evidence="1">The sequence shown here is derived from an EMBL/GenBank/DDBJ whole genome shotgun (WGS) entry which is preliminary data.</text>
</comment>
<reference evidence="1" key="1">
    <citation type="submission" date="2020-03" db="EMBL/GenBank/DDBJ databases">
        <title>Hybrid Assembly of Korean Phytophthora infestans isolates.</title>
        <authorList>
            <person name="Prokchorchik M."/>
            <person name="Lee Y."/>
            <person name="Seo J."/>
            <person name="Cho J.-H."/>
            <person name="Park Y.-E."/>
            <person name="Jang D.-C."/>
            <person name="Im J.-S."/>
            <person name="Choi J.-G."/>
            <person name="Park H.-J."/>
            <person name="Lee G.-B."/>
            <person name="Lee Y.-G."/>
            <person name="Hong S.-Y."/>
            <person name="Cho K."/>
            <person name="Sohn K.H."/>
        </authorList>
    </citation>
    <scope>NUCLEOTIDE SEQUENCE</scope>
    <source>
        <strain evidence="1">KR_2_A2</strain>
    </source>
</reference>
<gene>
    <name evidence="2" type="ORF">GN958_ATG16677</name>
    <name evidence="1" type="ORF">GN958_ATG21676</name>
</gene>
<evidence type="ECO:0000313" key="2">
    <source>
        <dbReference type="EMBL" id="KAF4134136.1"/>
    </source>
</evidence>
<dbReference type="AlphaFoldDB" id="A0A8S9TL76"/>